<evidence type="ECO:0000259" key="1">
    <source>
        <dbReference type="Pfam" id="PF13701"/>
    </source>
</evidence>
<feature type="domain" description="Transposase DDE" evidence="1">
    <location>
        <begin position="2"/>
        <end position="230"/>
    </location>
</feature>
<dbReference type="Proteomes" id="UP000234300">
    <property type="component" value="Unassembled WGS sequence"/>
</dbReference>
<dbReference type="InterPro" id="IPR025668">
    <property type="entry name" value="Tnp_DDE_dom"/>
</dbReference>
<evidence type="ECO:0000313" key="3">
    <source>
        <dbReference type="Proteomes" id="UP000234300"/>
    </source>
</evidence>
<dbReference type="AlphaFoldDB" id="A0A2H1KYL5"/>
<sequence>MLIRTDTAGGTHDFLNSLTKRRLSYSVGWMLPATMPDLYRQLTKLKAWEPAYDTNGQPRDGADVAELTGVLDLHDWPDGMRVIVRRERPHPGAQLRFDDVDEYRLTAFATNTTGSQLADLEVRHRSRARCEDRIRIAKDTGLANFPLKGFDQNRIWLAIVALAGDLQAWSGLLAFTGHEIRRWEPKRLRMHIYTIPATIARTARRTAVHVKNTVRWATTIVAGLNRLRDLPGPEPG</sequence>
<dbReference type="Pfam" id="PF13701">
    <property type="entry name" value="DDE_Tnp_1_4"/>
    <property type="match status" value="1"/>
</dbReference>
<name>A0A2H1KYL5_BREAU</name>
<dbReference type="EMBL" id="FXZI01000024">
    <property type="protein sequence ID" value="SMY04856.1"/>
    <property type="molecule type" value="Genomic_DNA"/>
</dbReference>
<accession>A0A2H1KYL5</accession>
<proteinExistence type="predicted"/>
<evidence type="ECO:0000313" key="2">
    <source>
        <dbReference type="EMBL" id="SMY04856.1"/>
    </source>
</evidence>
<protein>
    <submittedName>
        <fullName evidence="2">Transposase DDE domain</fullName>
    </submittedName>
</protein>
<reference evidence="2 3" key="1">
    <citation type="submission" date="2017-03" db="EMBL/GenBank/DDBJ databases">
        <authorList>
            <person name="Afonso C.L."/>
            <person name="Miller P.J."/>
            <person name="Scott M.A."/>
            <person name="Spackman E."/>
            <person name="Goraichik I."/>
            <person name="Dimitrov K.M."/>
            <person name="Suarez D.L."/>
            <person name="Swayne D.E."/>
        </authorList>
    </citation>
    <scope>NUCLEOTIDE SEQUENCE [LARGE SCALE GENOMIC DNA]</scope>
    <source>
        <strain evidence="3">8(6)</strain>
    </source>
</reference>
<gene>
    <name evidence="2" type="ORF">BAURA86_03848</name>
</gene>
<organism evidence="2 3">
    <name type="scientific">Brevibacterium aurantiacum</name>
    <dbReference type="NCBI Taxonomy" id="273384"/>
    <lineage>
        <taxon>Bacteria</taxon>
        <taxon>Bacillati</taxon>
        <taxon>Actinomycetota</taxon>
        <taxon>Actinomycetes</taxon>
        <taxon>Micrococcales</taxon>
        <taxon>Brevibacteriaceae</taxon>
        <taxon>Brevibacterium</taxon>
    </lineage>
</organism>